<dbReference type="Gene3D" id="3.20.20.140">
    <property type="entry name" value="Metal-dependent hydrolases"/>
    <property type="match status" value="1"/>
</dbReference>
<dbReference type="InterPro" id="IPR003141">
    <property type="entry name" value="Pol/His_phosphatase_N"/>
</dbReference>
<dbReference type="GO" id="GO:0035312">
    <property type="term" value="F:5'-3' DNA exonuclease activity"/>
    <property type="evidence" value="ECO:0007669"/>
    <property type="project" value="TreeGrafter"/>
</dbReference>
<dbReference type="GO" id="GO:0004534">
    <property type="term" value="F:5'-3' RNA exonuclease activity"/>
    <property type="evidence" value="ECO:0007669"/>
    <property type="project" value="TreeGrafter"/>
</dbReference>
<dbReference type="NCBIfam" id="NF038032">
    <property type="entry name" value="CehA_McbA_metalo"/>
    <property type="match status" value="1"/>
</dbReference>
<dbReference type="PANTHER" id="PTHR42924">
    <property type="entry name" value="EXONUCLEASE"/>
    <property type="match status" value="1"/>
</dbReference>
<proteinExistence type="predicted"/>
<dbReference type="SUPFAM" id="SSF89550">
    <property type="entry name" value="PHP domain-like"/>
    <property type="match status" value="1"/>
</dbReference>
<evidence type="ECO:0000313" key="3">
    <source>
        <dbReference type="Proteomes" id="UP000249204"/>
    </source>
</evidence>
<organism evidence="2 3">
    <name type="scientific">Paenibacillus silvae</name>
    <dbReference type="NCBI Taxonomy" id="1325358"/>
    <lineage>
        <taxon>Bacteria</taxon>
        <taxon>Bacillati</taxon>
        <taxon>Bacillota</taxon>
        <taxon>Bacilli</taxon>
        <taxon>Bacillales</taxon>
        <taxon>Paenibacillaceae</taxon>
        <taxon>Paenibacillus</taxon>
    </lineage>
</organism>
<dbReference type="AlphaFoldDB" id="A0A2W6NAW8"/>
<feature type="domain" description="Polymerase/histidinol phosphatase N-terminal" evidence="1">
    <location>
        <begin position="6"/>
        <end position="71"/>
    </location>
</feature>
<dbReference type="SMART" id="SM00481">
    <property type="entry name" value="POLIIIAc"/>
    <property type="match status" value="1"/>
</dbReference>
<protein>
    <submittedName>
        <fullName evidence="2">Histidinol-phosphatase</fullName>
    </submittedName>
</protein>
<sequence length="375" mass="42022">MKWLASELHTHTLHSDGRQTLKELAAGAAELGFDAIALTDHNTMSGLMGRAEVGQKYGLHIIPGMEWTTFYGHMVTIGLDAFADWRDVNRHDIDKGIAAVHQHGGIAGIAHPFRIGSPACTGCYWEYELHDWNQVDYIEVWSGTFPSILRSNHRAFELWTQKLNEGYRITATSGRDWHTQEPTDDPISVTYLGIEEIDETRQSESRLEGHSGMNTYAEGEAWIGSVNEKGLINSLRMGRATVTMGPLLTLTISSDETTYALGAVIPAQQSRSQPVDAKLLAHVAVDFTVRAGKWSMPEQTLTLKLCSNLGEEQQEKIDWHPKQQRINFSMPLKIGTTAESCRRWIRAECWGTIRGAYVQIAFTNAIYFEEGDRQT</sequence>
<dbReference type="InterPro" id="IPR052018">
    <property type="entry name" value="PHP_domain"/>
</dbReference>
<dbReference type="PANTHER" id="PTHR42924:SF3">
    <property type="entry name" value="POLYMERASE_HISTIDINOL PHOSPHATASE N-TERMINAL DOMAIN-CONTAINING PROTEIN"/>
    <property type="match status" value="1"/>
</dbReference>
<comment type="caution">
    <text evidence="2">The sequence shown here is derived from an EMBL/GenBank/DDBJ whole genome shotgun (WGS) entry which is preliminary data.</text>
</comment>
<dbReference type="EMBL" id="QKWW01000085">
    <property type="protein sequence ID" value="PZT52901.1"/>
    <property type="molecule type" value="Genomic_DNA"/>
</dbReference>
<dbReference type="Pfam" id="PF02811">
    <property type="entry name" value="PHP"/>
    <property type="match status" value="1"/>
</dbReference>
<dbReference type="RefSeq" id="WP_111272938.1">
    <property type="nucleotide sequence ID" value="NZ_QKWW01000085.1"/>
</dbReference>
<dbReference type="InterPro" id="IPR004013">
    <property type="entry name" value="PHP_dom"/>
</dbReference>
<accession>A0A2W6NAW8</accession>
<evidence type="ECO:0000313" key="2">
    <source>
        <dbReference type="EMBL" id="PZT52901.1"/>
    </source>
</evidence>
<gene>
    <name evidence="2" type="ORF">DN757_25275</name>
</gene>
<reference evidence="2 3" key="1">
    <citation type="submission" date="2018-06" db="EMBL/GenBank/DDBJ databases">
        <title>Isolation of heavy metals resistant Paenibacillus silvae NC2 from Gold-Copper mine in ZiJin, China.</title>
        <authorList>
            <person name="Xu J."/>
            <person name="Mazhar H.S."/>
            <person name="Rensing C."/>
        </authorList>
    </citation>
    <scope>NUCLEOTIDE SEQUENCE [LARGE SCALE GENOMIC DNA]</scope>
    <source>
        <strain evidence="2 3">NC2</strain>
    </source>
</reference>
<evidence type="ECO:0000259" key="1">
    <source>
        <dbReference type="SMART" id="SM00481"/>
    </source>
</evidence>
<name>A0A2W6NAW8_9BACL</name>
<dbReference type="InterPro" id="IPR016195">
    <property type="entry name" value="Pol/histidinol_Pase-like"/>
</dbReference>
<dbReference type="Proteomes" id="UP000249204">
    <property type="component" value="Unassembled WGS sequence"/>
</dbReference>